<protein>
    <recommendedName>
        <fullName evidence="12">Mis18 domain-containing protein</fullName>
    </recommendedName>
</protein>
<evidence type="ECO:0000256" key="9">
    <source>
        <dbReference type="ARBA" id="ARBA00023306"/>
    </source>
</evidence>
<evidence type="ECO:0000256" key="11">
    <source>
        <dbReference type="SAM" id="MobiDB-lite"/>
    </source>
</evidence>
<evidence type="ECO:0000256" key="5">
    <source>
        <dbReference type="ARBA" id="ARBA00022723"/>
    </source>
</evidence>
<evidence type="ECO:0000256" key="2">
    <source>
        <dbReference type="ARBA" id="ARBA00004584"/>
    </source>
</evidence>
<organism evidence="13 14">
    <name type="scientific">Monosiga brevicollis</name>
    <name type="common">Choanoflagellate</name>
    <dbReference type="NCBI Taxonomy" id="81824"/>
    <lineage>
        <taxon>Eukaryota</taxon>
        <taxon>Choanoflagellata</taxon>
        <taxon>Craspedida</taxon>
        <taxon>Salpingoecidae</taxon>
        <taxon>Monosiga</taxon>
    </lineage>
</organism>
<accession>A9V9B0</accession>
<dbReference type="STRING" id="81824.A9V9B0"/>
<dbReference type="InParanoid" id="A9V9B0"/>
<dbReference type="Proteomes" id="UP000001357">
    <property type="component" value="Unassembled WGS sequence"/>
</dbReference>
<dbReference type="GO" id="GO:0005634">
    <property type="term" value="C:nucleus"/>
    <property type="evidence" value="ECO:0000318"/>
    <property type="project" value="GO_Central"/>
</dbReference>
<dbReference type="GO" id="GO:0046872">
    <property type="term" value="F:metal ion binding"/>
    <property type="evidence" value="ECO:0007669"/>
    <property type="project" value="UniProtKB-KW"/>
</dbReference>
<proteinExistence type="predicted"/>
<keyword evidence="7" id="KW-0862">Zinc</keyword>
<evidence type="ECO:0000313" key="13">
    <source>
        <dbReference type="EMBL" id="EDQ85828.1"/>
    </source>
</evidence>
<evidence type="ECO:0000256" key="8">
    <source>
        <dbReference type="ARBA" id="ARBA00023242"/>
    </source>
</evidence>
<dbReference type="PANTHER" id="PTHR16431:SF1">
    <property type="entry name" value="NEUROGENIC PROTEIN MASTERMIND"/>
    <property type="match status" value="1"/>
</dbReference>
<dbReference type="eggNOG" id="ENOG502S9R8">
    <property type="taxonomic scope" value="Eukaryota"/>
</dbReference>
<dbReference type="PROSITE" id="PS51793">
    <property type="entry name" value="MIS18"/>
    <property type="match status" value="1"/>
</dbReference>
<evidence type="ECO:0000256" key="3">
    <source>
        <dbReference type="ARBA" id="ARBA00022454"/>
    </source>
</evidence>
<evidence type="ECO:0000256" key="6">
    <source>
        <dbReference type="ARBA" id="ARBA00022776"/>
    </source>
</evidence>
<dbReference type="GeneID" id="5894528"/>
<dbReference type="GO" id="GO:0051301">
    <property type="term" value="P:cell division"/>
    <property type="evidence" value="ECO:0007669"/>
    <property type="project" value="UniProtKB-KW"/>
</dbReference>
<dbReference type="Pfam" id="PF03226">
    <property type="entry name" value="Yippee-Mis18"/>
    <property type="match status" value="1"/>
</dbReference>
<evidence type="ECO:0000256" key="4">
    <source>
        <dbReference type="ARBA" id="ARBA00022618"/>
    </source>
</evidence>
<evidence type="ECO:0000259" key="12">
    <source>
        <dbReference type="PROSITE" id="PS51793"/>
    </source>
</evidence>
<gene>
    <name evidence="13" type="ORF">MONBRDRAFT_28871</name>
</gene>
<reference evidence="13 14" key="1">
    <citation type="journal article" date="2008" name="Nature">
        <title>The genome of the choanoflagellate Monosiga brevicollis and the origin of metazoans.</title>
        <authorList>
            <consortium name="JGI Sequencing"/>
            <person name="King N."/>
            <person name="Westbrook M.J."/>
            <person name="Young S.L."/>
            <person name="Kuo A."/>
            <person name="Abedin M."/>
            <person name="Chapman J."/>
            <person name="Fairclough S."/>
            <person name="Hellsten U."/>
            <person name="Isogai Y."/>
            <person name="Letunic I."/>
            <person name="Marr M."/>
            <person name="Pincus D."/>
            <person name="Putnam N."/>
            <person name="Rokas A."/>
            <person name="Wright K.J."/>
            <person name="Zuzow R."/>
            <person name="Dirks W."/>
            <person name="Good M."/>
            <person name="Goodstein D."/>
            <person name="Lemons D."/>
            <person name="Li W."/>
            <person name="Lyons J.B."/>
            <person name="Morris A."/>
            <person name="Nichols S."/>
            <person name="Richter D.J."/>
            <person name="Salamov A."/>
            <person name="Bork P."/>
            <person name="Lim W.A."/>
            <person name="Manning G."/>
            <person name="Miller W.T."/>
            <person name="McGinnis W."/>
            <person name="Shapiro H."/>
            <person name="Tjian R."/>
            <person name="Grigoriev I.V."/>
            <person name="Rokhsar D."/>
        </authorList>
    </citation>
    <scope>NUCLEOTIDE SEQUENCE [LARGE SCALE GENOMIC DNA]</scope>
    <source>
        <strain evidence="14">MX1 / ATCC 50154</strain>
    </source>
</reference>
<keyword evidence="6" id="KW-0498">Mitosis</keyword>
<keyword evidence="8" id="KW-0539">Nucleus</keyword>
<dbReference type="GO" id="GO:0000785">
    <property type="term" value="C:chromatin"/>
    <property type="evidence" value="ECO:0000318"/>
    <property type="project" value="GO_Central"/>
</dbReference>
<feature type="domain" description="Mis18" evidence="12">
    <location>
        <begin position="35"/>
        <end position="132"/>
    </location>
</feature>
<keyword evidence="14" id="KW-1185">Reference proteome</keyword>
<evidence type="ECO:0000256" key="1">
    <source>
        <dbReference type="ARBA" id="ARBA00004123"/>
    </source>
</evidence>
<dbReference type="InterPro" id="IPR034752">
    <property type="entry name" value="Mis18"/>
</dbReference>
<dbReference type="GO" id="GO:0000775">
    <property type="term" value="C:chromosome, centromeric region"/>
    <property type="evidence" value="ECO:0000318"/>
    <property type="project" value="GO_Central"/>
</dbReference>
<dbReference type="GO" id="GO:0034080">
    <property type="term" value="P:CENP-A containing chromatin assembly"/>
    <property type="evidence" value="ECO:0000318"/>
    <property type="project" value="GO_Central"/>
</dbReference>
<dbReference type="FunCoup" id="A9V9B0">
    <property type="interactions" value="638"/>
</dbReference>
<evidence type="ECO:0000313" key="14">
    <source>
        <dbReference type="Proteomes" id="UP000001357"/>
    </source>
</evidence>
<evidence type="ECO:0000256" key="10">
    <source>
        <dbReference type="ARBA" id="ARBA00023328"/>
    </source>
</evidence>
<dbReference type="InterPro" id="IPR004910">
    <property type="entry name" value="Yippee/Mis18/Cereblon"/>
</dbReference>
<dbReference type="AlphaFoldDB" id="A9V9B0"/>
<keyword evidence="3" id="KW-0158">Chromosome</keyword>
<dbReference type="KEGG" id="mbr:MONBRDRAFT_28871"/>
<dbReference type="EMBL" id="CH991570">
    <property type="protein sequence ID" value="EDQ85828.1"/>
    <property type="molecule type" value="Genomic_DNA"/>
</dbReference>
<dbReference type="GO" id="GO:0007059">
    <property type="term" value="P:chromosome segregation"/>
    <property type="evidence" value="ECO:0000318"/>
    <property type="project" value="GO_Central"/>
</dbReference>
<keyword evidence="9" id="KW-0131">Cell cycle</keyword>
<keyword evidence="5" id="KW-0479">Metal-binding</keyword>
<keyword evidence="10" id="KW-0137">Centromere</keyword>
<feature type="region of interest" description="Disordered" evidence="11">
    <location>
        <begin position="1"/>
        <end position="30"/>
    </location>
</feature>
<evidence type="ECO:0000256" key="7">
    <source>
        <dbReference type="ARBA" id="ARBA00022833"/>
    </source>
</evidence>
<keyword evidence="4" id="KW-0132">Cell division</keyword>
<name>A9V9B0_MONBE</name>
<feature type="region of interest" description="Disordered" evidence="11">
    <location>
        <begin position="185"/>
        <end position="210"/>
    </location>
</feature>
<feature type="compositionally biased region" description="Low complexity" evidence="11">
    <location>
        <begin position="192"/>
        <end position="201"/>
    </location>
</feature>
<comment type="subcellular location">
    <subcellularLocation>
        <location evidence="2">Chromosome</location>
        <location evidence="2">Centromere</location>
    </subcellularLocation>
    <subcellularLocation>
        <location evidence="1">Nucleus</location>
    </subcellularLocation>
</comment>
<dbReference type="PANTHER" id="PTHR16431">
    <property type="entry name" value="NEUROGENIC PROTEIN MASTERMIND"/>
    <property type="match status" value="1"/>
</dbReference>
<dbReference type="RefSeq" id="XP_001749307.1">
    <property type="nucleotide sequence ID" value="XM_001749255.1"/>
</dbReference>
<sequence length="210" mass="23510">MRGAAARQSGSQERVEEGEGGQEGGGGQEEEIEAPLVFQCDGCRRIVGDSFNWVDSNQELNVITLSRAPESLRVMERMETSTQGPDLGSTYRYFLCACGMNLGRIYHTTPPQLDYLRGFYTYDLKALQSYTLGTGSPEQEVGQQASLLTRSIDELRNEVGEALQQHEEGLEELREAVLDLQARWERHETKRAPTSTPTATPSRRKHAKRT</sequence>